<sequence>MNLAARLRGRVEGESAYAVALLLARHWQSTYDYAAICLAVEGDLATMAATSAFHRVLGLLERGESNRALRPQLLVAVRETVREWSAEDGISVVLPELRKPTGARGLRAARARTPENRQLAERSFGVLPRAAQCLLWHTEVEAEPLSVPAGLLGVDSVSASTALEQAREQFRTACVHAHRELAPTNECRFYSRLLDVPIRRGGALLPDVEQHLLGCRHCRHAAEQLSHFEGELGTLIAEAVLGWGAHRYLDSRPGRGGPGAFPRKPAGRGGGGKQGPGNGGRHRLMAHLPLPDDRFALPGRRRRAVAVGVGVMSFALLASVLGARNWSHDSTVPTATWGTASGYSAGPGVGSPSPADPGSASPSQADGSSPAPAGYPGAGRRGRLHHDATGLCLDIRGGRVLAGAGTRLAECSSAETQQWSYEYDGLLRSLADPRLCLDSHGADGDVFLSGCVGSPADEVRYDLTVQGELLPRWREELAVAPASLRAGADVVVRTRSGSEGENWTLVPGRSASDSAKKGNGQEGDGAAKGDKEEKDVKGGGTGQKPKDKKDKGEGGSDGRQPGTGSGTGDGTSGAPGAPAPSPQSTSGQQFETRYVADDGTQEQPAPAPAADLQQPLDAAKAVVVSAVRAVGSFAQVASHSPS</sequence>
<feature type="compositionally biased region" description="Basic and acidic residues" evidence="1">
    <location>
        <begin position="525"/>
        <end position="537"/>
    </location>
</feature>
<keyword evidence="4" id="KW-1185">Reference proteome</keyword>
<dbReference type="GO" id="GO:0030246">
    <property type="term" value="F:carbohydrate binding"/>
    <property type="evidence" value="ECO:0007669"/>
    <property type="project" value="UniProtKB-KW"/>
</dbReference>
<dbReference type="EMBL" id="AEJB01000406">
    <property type="protein sequence ID" value="ELP65180.1"/>
    <property type="molecule type" value="Genomic_DNA"/>
</dbReference>
<dbReference type="InterPro" id="IPR035992">
    <property type="entry name" value="Ricin_B-like_lectins"/>
</dbReference>
<dbReference type="PROSITE" id="PS50231">
    <property type="entry name" value="RICIN_B_LECTIN"/>
    <property type="match status" value="1"/>
</dbReference>
<keyword evidence="3" id="KW-0430">Lectin</keyword>
<dbReference type="Pfam" id="PF00652">
    <property type="entry name" value="Ricin_B_lectin"/>
    <property type="match status" value="1"/>
</dbReference>
<dbReference type="GeneID" id="97401882"/>
<comment type="caution">
    <text evidence="3">The sequence shown here is derived from an EMBL/GenBank/DDBJ whole genome shotgun (WGS) entry which is preliminary data.</text>
</comment>
<evidence type="ECO:0000313" key="4">
    <source>
        <dbReference type="Proteomes" id="UP000010931"/>
    </source>
</evidence>
<feature type="compositionally biased region" description="Low complexity" evidence="1">
    <location>
        <begin position="574"/>
        <end position="589"/>
    </location>
</feature>
<proteinExistence type="predicted"/>
<feature type="region of interest" description="Disordered" evidence="1">
    <location>
        <begin position="343"/>
        <end position="380"/>
    </location>
</feature>
<protein>
    <submittedName>
        <fullName evidence="3">Ricin-type beta-trefoil lectin domain protein</fullName>
    </submittedName>
</protein>
<feature type="region of interest" description="Disordered" evidence="1">
    <location>
        <begin position="252"/>
        <end position="285"/>
    </location>
</feature>
<feature type="compositionally biased region" description="Basic and acidic residues" evidence="1">
    <location>
        <begin position="544"/>
        <end position="556"/>
    </location>
</feature>
<dbReference type="SUPFAM" id="SSF50370">
    <property type="entry name" value="Ricin B-like lectins"/>
    <property type="match status" value="1"/>
</dbReference>
<dbReference type="PATRIC" id="fig|698760.3.peg.6013"/>
<organism evidence="3 4">
    <name type="scientific">Streptomyces turgidiscabies (strain Car8)</name>
    <dbReference type="NCBI Taxonomy" id="698760"/>
    <lineage>
        <taxon>Bacteria</taxon>
        <taxon>Bacillati</taxon>
        <taxon>Actinomycetota</taxon>
        <taxon>Actinomycetes</taxon>
        <taxon>Kitasatosporales</taxon>
        <taxon>Streptomycetaceae</taxon>
        <taxon>Streptomyces</taxon>
    </lineage>
</organism>
<feature type="compositionally biased region" description="Low complexity" evidence="1">
    <location>
        <begin position="343"/>
        <end position="375"/>
    </location>
</feature>
<evidence type="ECO:0000313" key="3">
    <source>
        <dbReference type="EMBL" id="ELP65180.1"/>
    </source>
</evidence>
<dbReference type="RefSeq" id="WP_006379796.1">
    <property type="nucleotide sequence ID" value="NZ_AEJB01000406.1"/>
</dbReference>
<evidence type="ECO:0000259" key="2">
    <source>
        <dbReference type="Pfam" id="PF00652"/>
    </source>
</evidence>
<gene>
    <name evidence="3" type="ORF">STRTUCAR8_01309</name>
</gene>
<feature type="compositionally biased region" description="Gly residues" evidence="1">
    <location>
        <begin position="267"/>
        <end position="279"/>
    </location>
</feature>
<dbReference type="InterPro" id="IPR000772">
    <property type="entry name" value="Ricin_B_lectin"/>
</dbReference>
<name>L7F3J0_STRT8</name>
<feature type="domain" description="Ricin B lectin" evidence="2">
    <location>
        <begin position="381"/>
        <end position="503"/>
    </location>
</feature>
<reference evidence="3 4" key="1">
    <citation type="journal article" date="2011" name="Plasmid">
        <title>Streptomyces turgidiscabies Car8 contains a modular pathogenicity island that shares virulence genes with other actinobacterial plant pathogens.</title>
        <authorList>
            <person name="Huguet-Tapia J.C."/>
            <person name="Badger J.H."/>
            <person name="Loria R."/>
            <person name="Pettis G.S."/>
        </authorList>
    </citation>
    <scope>NUCLEOTIDE SEQUENCE [LARGE SCALE GENOMIC DNA]</scope>
    <source>
        <strain evidence="3 4">Car8</strain>
    </source>
</reference>
<dbReference type="Gene3D" id="2.80.10.50">
    <property type="match status" value="1"/>
</dbReference>
<accession>L7F3J0</accession>
<feature type="region of interest" description="Disordered" evidence="1">
    <location>
        <begin position="494"/>
        <end position="613"/>
    </location>
</feature>
<dbReference type="STRING" id="85558.T45_02915"/>
<feature type="compositionally biased region" description="Gly residues" evidence="1">
    <location>
        <begin position="557"/>
        <end position="573"/>
    </location>
</feature>
<dbReference type="Proteomes" id="UP000010931">
    <property type="component" value="Unassembled WGS sequence"/>
</dbReference>
<evidence type="ECO:0000256" key="1">
    <source>
        <dbReference type="SAM" id="MobiDB-lite"/>
    </source>
</evidence>
<dbReference type="AlphaFoldDB" id="L7F3J0"/>